<dbReference type="Proteomes" id="UP000499080">
    <property type="component" value="Unassembled WGS sequence"/>
</dbReference>
<reference evidence="2 3" key="1">
    <citation type="journal article" date="2019" name="Sci. Rep.">
        <title>Orb-weaving spider Araneus ventricosus genome elucidates the spidroin gene catalogue.</title>
        <authorList>
            <person name="Kono N."/>
            <person name="Nakamura H."/>
            <person name="Ohtoshi R."/>
            <person name="Moran D.A.P."/>
            <person name="Shinohara A."/>
            <person name="Yoshida Y."/>
            <person name="Fujiwara M."/>
            <person name="Mori M."/>
            <person name="Tomita M."/>
            <person name="Arakawa K."/>
        </authorList>
    </citation>
    <scope>NUCLEOTIDE SEQUENCE [LARGE SCALE GENOMIC DNA]</scope>
</reference>
<dbReference type="EMBL" id="BGPR01006109">
    <property type="protein sequence ID" value="GBN16133.1"/>
    <property type="molecule type" value="Genomic_DNA"/>
</dbReference>
<proteinExistence type="predicted"/>
<comment type="caution">
    <text evidence="2">The sequence shown here is derived from an EMBL/GenBank/DDBJ whole genome shotgun (WGS) entry which is preliminary data.</text>
</comment>
<dbReference type="OrthoDB" id="6428685at2759"/>
<evidence type="ECO:0000256" key="1">
    <source>
        <dbReference type="SAM" id="MobiDB-lite"/>
    </source>
</evidence>
<gene>
    <name evidence="2" type="ORF">AVEN_70528_1</name>
</gene>
<feature type="region of interest" description="Disordered" evidence="1">
    <location>
        <begin position="265"/>
        <end position="297"/>
    </location>
</feature>
<evidence type="ECO:0000313" key="3">
    <source>
        <dbReference type="Proteomes" id="UP000499080"/>
    </source>
</evidence>
<feature type="region of interest" description="Disordered" evidence="1">
    <location>
        <begin position="220"/>
        <end position="249"/>
    </location>
</feature>
<keyword evidence="3" id="KW-1185">Reference proteome</keyword>
<sequence length="297" mass="33843">MIKPVSRTVLISPSFIFRDIFARDISQAITKGNVIDEKLLPPQSALKRVLRTIEKKPKITGDEKKKREKKPREPFFTKDQDVDNSLFLPGKKIALTNSAISEWCLNETTELCTGHDTLFSELADNKSDEKDPGEKGKAFYTVITEMEPQYSLKNYFFKRPAVWKRCRRLHSPLKSPFSLATNIRPSSFGMLRNPETDQNVSIENEGGLLQSFRDLSLHDSLENNNCADDPIDIPSPAKSDESPSFINNRSGFLEDDIQMMMVTPPELNDSQTHGRLQSDLGERNTNIQDQSFERNME</sequence>
<organism evidence="2 3">
    <name type="scientific">Araneus ventricosus</name>
    <name type="common">Orbweaver spider</name>
    <name type="synonym">Epeira ventricosa</name>
    <dbReference type="NCBI Taxonomy" id="182803"/>
    <lineage>
        <taxon>Eukaryota</taxon>
        <taxon>Metazoa</taxon>
        <taxon>Ecdysozoa</taxon>
        <taxon>Arthropoda</taxon>
        <taxon>Chelicerata</taxon>
        <taxon>Arachnida</taxon>
        <taxon>Araneae</taxon>
        <taxon>Araneomorphae</taxon>
        <taxon>Entelegynae</taxon>
        <taxon>Araneoidea</taxon>
        <taxon>Araneidae</taxon>
        <taxon>Araneus</taxon>
    </lineage>
</organism>
<evidence type="ECO:0000313" key="2">
    <source>
        <dbReference type="EMBL" id="GBN16133.1"/>
    </source>
</evidence>
<dbReference type="AlphaFoldDB" id="A0A4Y2LQ25"/>
<name>A0A4Y2LQ25_ARAVE</name>
<protein>
    <submittedName>
        <fullName evidence="2">Uncharacterized protein</fullName>
    </submittedName>
</protein>
<accession>A0A4Y2LQ25</accession>